<dbReference type="InParanoid" id="M1DBZ9"/>
<dbReference type="Proteomes" id="UP000011115">
    <property type="component" value="Unassembled WGS sequence"/>
</dbReference>
<proteinExistence type="predicted"/>
<reference evidence="2" key="2">
    <citation type="submission" date="2015-06" db="UniProtKB">
        <authorList>
            <consortium name="EnsemblPlants"/>
        </authorList>
    </citation>
    <scope>IDENTIFICATION</scope>
    <source>
        <strain evidence="2">DM1-3 516 R44</strain>
    </source>
</reference>
<dbReference type="AlphaFoldDB" id="M1DBZ9"/>
<name>M1DBZ9_SOLTU</name>
<dbReference type="Gramene" id="PGSC0003DMT400086546">
    <property type="protein sequence ID" value="PGSC0003DMT400086546"/>
    <property type="gene ID" value="PGSC0003DMG400036117"/>
</dbReference>
<feature type="region of interest" description="Disordered" evidence="1">
    <location>
        <begin position="74"/>
        <end position="98"/>
    </location>
</feature>
<feature type="compositionally biased region" description="Acidic residues" evidence="1">
    <location>
        <begin position="74"/>
        <end position="85"/>
    </location>
</feature>
<dbReference type="HOGENOM" id="CLU_1638352_0_0_1"/>
<sequence length="162" mass="18203">MIYNFGNTGQNYSREKQYERLANRDQGNWQNRDGYRNDRSGVYMPPGNRNRASGSSSGFKQEDMLAKVLKEEVESEQVDDVEDDQPIEKPVGAKENGVEEGLGLKIEEHAGSPSWAVPRDMVPFTGNFTARHKHLPNMGATGNWFTEGFTIRQTLYGPSSLS</sequence>
<evidence type="ECO:0000256" key="1">
    <source>
        <dbReference type="SAM" id="MobiDB-lite"/>
    </source>
</evidence>
<feature type="region of interest" description="Disordered" evidence="1">
    <location>
        <begin position="1"/>
        <end position="59"/>
    </location>
</feature>
<dbReference type="PaxDb" id="4113-PGSC0003DMT400086546"/>
<accession>M1DBZ9</accession>
<evidence type="ECO:0008006" key="4">
    <source>
        <dbReference type="Google" id="ProtNLM"/>
    </source>
</evidence>
<organism evidence="2 3">
    <name type="scientific">Solanum tuberosum</name>
    <name type="common">Potato</name>
    <dbReference type="NCBI Taxonomy" id="4113"/>
    <lineage>
        <taxon>Eukaryota</taxon>
        <taxon>Viridiplantae</taxon>
        <taxon>Streptophyta</taxon>
        <taxon>Embryophyta</taxon>
        <taxon>Tracheophyta</taxon>
        <taxon>Spermatophyta</taxon>
        <taxon>Magnoliopsida</taxon>
        <taxon>eudicotyledons</taxon>
        <taxon>Gunneridae</taxon>
        <taxon>Pentapetalae</taxon>
        <taxon>asterids</taxon>
        <taxon>lamiids</taxon>
        <taxon>Solanales</taxon>
        <taxon>Solanaceae</taxon>
        <taxon>Solanoideae</taxon>
        <taxon>Solaneae</taxon>
        <taxon>Solanum</taxon>
    </lineage>
</organism>
<dbReference type="EnsemblPlants" id="PGSC0003DMT400086546">
    <property type="protein sequence ID" value="PGSC0003DMT400086546"/>
    <property type="gene ID" value="PGSC0003DMG400036117"/>
</dbReference>
<feature type="compositionally biased region" description="Basic and acidic residues" evidence="1">
    <location>
        <begin position="13"/>
        <end position="23"/>
    </location>
</feature>
<reference evidence="3" key="1">
    <citation type="journal article" date="2011" name="Nature">
        <title>Genome sequence and analysis of the tuber crop potato.</title>
        <authorList>
            <consortium name="The Potato Genome Sequencing Consortium"/>
        </authorList>
    </citation>
    <scope>NUCLEOTIDE SEQUENCE [LARGE SCALE GENOMIC DNA]</scope>
    <source>
        <strain evidence="3">cv. DM1-3 516 R44</strain>
    </source>
</reference>
<evidence type="ECO:0000313" key="3">
    <source>
        <dbReference type="Proteomes" id="UP000011115"/>
    </source>
</evidence>
<protein>
    <recommendedName>
        <fullName evidence="4">Integrase core domain containing protein</fullName>
    </recommendedName>
</protein>
<keyword evidence="3" id="KW-1185">Reference proteome</keyword>
<evidence type="ECO:0000313" key="2">
    <source>
        <dbReference type="EnsemblPlants" id="PGSC0003DMT400086546"/>
    </source>
</evidence>
<feature type="compositionally biased region" description="Polar residues" evidence="1">
    <location>
        <begin position="1"/>
        <end position="12"/>
    </location>
</feature>